<name>A0A8T0E3C4_ARGBR</name>
<dbReference type="EMBL" id="JABXBU010002231">
    <property type="protein sequence ID" value="KAF8764759.1"/>
    <property type="molecule type" value="Genomic_DNA"/>
</dbReference>
<reference evidence="2" key="1">
    <citation type="journal article" date="2020" name="bioRxiv">
        <title>Chromosome-level reference genome of the European wasp spider Argiope bruennichi: a resource for studies on range expansion and evolutionary adaptation.</title>
        <authorList>
            <person name="Sheffer M.M."/>
            <person name="Hoppe A."/>
            <person name="Krehenwinkel H."/>
            <person name="Uhl G."/>
            <person name="Kuss A.W."/>
            <person name="Jensen L."/>
            <person name="Jensen C."/>
            <person name="Gillespie R.G."/>
            <person name="Hoff K.J."/>
            <person name="Prost S."/>
        </authorList>
    </citation>
    <scope>NUCLEOTIDE SEQUENCE</scope>
</reference>
<comment type="caution">
    <text evidence="2">The sequence shown here is derived from an EMBL/GenBank/DDBJ whole genome shotgun (WGS) entry which is preliminary data.</text>
</comment>
<evidence type="ECO:0000313" key="2">
    <source>
        <dbReference type="EMBL" id="KAF8764759.1"/>
    </source>
</evidence>
<proteinExistence type="predicted"/>
<sequence>MDVSIPTATDTSGISAKPPTHQHLSPLNTSSGPVSPAPIQLHAWSIAASVDIGKELVRWPVVREGRSKTHPKGAGESQELIEERLLANPKQLSSPEMRKTKENVSKKGLFNLGGIAARSGRVSLSDFYEVTGA</sequence>
<evidence type="ECO:0000313" key="3">
    <source>
        <dbReference type="Proteomes" id="UP000807504"/>
    </source>
</evidence>
<keyword evidence="3" id="KW-1185">Reference proteome</keyword>
<organism evidence="2 3">
    <name type="scientific">Argiope bruennichi</name>
    <name type="common">Wasp spider</name>
    <name type="synonym">Aranea bruennichi</name>
    <dbReference type="NCBI Taxonomy" id="94029"/>
    <lineage>
        <taxon>Eukaryota</taxon>
        <taxon>Metazoa</taxon>
        <taxon>Ecdysozoa</taxon>
        <taxon>Arthropoda</taxon>
        <taxon>Chelicerata</taxon>
        <taxon>Arachnida</taxon>
        <taxon>Araneae</taxon>
        <taxon>Araneomorphae</taxon>
        <taxon>Entelegynae</taxon>
        <taxon>Araneoidea</taxon>
        <taxon>Araneidae</taxon>
        <taxon>Argiope</taxon>
    </lineage>
</organism>
<feature type="compositionally biased region" description="Polar residues" evidence="1">
    <location>
        <begin position="22"/>
        <end position="33"/>
    </location>
</feature>
<gene>
    <name evidence="2" type="ORF">HNY73_022805</name>
</gene>
<dbReference type="AlphaFoldDB" id="A0A8T0E3C4"/>
<dbReference type="Proteomes" id="UP000807504">
    <property type="component" value="Unassembled WGS sequence"/>
</dbReference>
<accession>A0A8T0E3C4</accession>
<reference evidence="2" key="2">
    <citation type="submission" date="2020-06" db="EMBL/GenBank/DDBJ databases">
        <authorList>
            <person name="Sheffer M."/>
        </authorList>
    </citation>
    <scope>NUCLEOTIDE SEQUENCE</scope>
</reference>
<feature type="region of interest" description="Disordered" evidence="1">
    <location>
        <begin position="1"/>
        <end position="35"/>
    </location>
</feature>
<protein>
    <submittedName>
        <fullName evidence="2">Uncharacterized protein</fullName>
    </submittedName>
</protein>
<feature type="compositionally biased region" description="Polar residues" evidence="1">
    <location>
        <begin position="1"/>
        <end position="14"/>
    </location>
</feature>
<evidence type="ECO:0000256" key="1">
    <source>
        <dbReference type="SAM" id="MobiDB-lite"/>
    </source>
</evidence>